<dbReference type="InterPro" id="IPR035965">
    <property type="entry name" value="PAS-like_dom_sf"/>
</dbReference>
<evidence type="ECO:0000256" key="1">
    <source>
        <dbReference type="SAM" id="Phobius"/>
    </source>
</evidence>
<proteinExistence type="predicted"/>
<feature type="transmembrane region" description="Helical" evidence="1">
    <location>
        <begin position="66"/>
        <end position="91"/>
    </location>
</feature>
<reference evidence="3 4" key="1">
    <citation type="submission" date="2019-12" db="EMBL/GenBank/DDBJ databases">
        <title>Isolation and characterization of three novel carbon monoxide-oxidizing members of Halobacteria from salione crusts and soils.</title>
        <authorList>
            <person name="Myers M.R."/>
            <person name="King G.M."/>
        </authorList>
    </citation>
    <scope>NUCLEOTIDE SEQUENCE [LARGE SCALE GENOMIC DNA]</scope>
    <source>
        <strain evidence="3 4">WSH3</strain>
    </source>
</reference>
<dbReference type="SUPFAM" id="SSF47384">
    <property type="entry name" value="Homodimeric domain of signal transducing histidine kinase"/>
    <property type="match status" value="1"/>
</dbReference>
<gene>
    <name evidence="3" type="ORF">GRX03_07580</name>
</gene>
<feature type="domain" description="Signal transduction histidine kinase dimerisation/phosphoacceptor" evidence="2">
    <location>
        <begin position="337"/>
        <end position="403"/>
    </location>
</feature>
<dbReference type="InterPro" id="IPR003661">
    <property type="entry name" value="HisK_dim/P_dom"/>
</dbReference>
<dbReference type="SUPFAM" id="SSF55785">
    <property type="entry name" value="PYP-like sensor domain (PAS domain)"/>
    <property type="match status" value="1"/>
</dbReference>
<accession>A0A6B0T796</accession>
<protein>
    <submittedName>
        <fullName evidence="3">Histidine kinase</fullName>
    </submittedName>
</protein>
<keyword evidence="3" id="KW-0808">Transferase</keyword>
<feature type="transmembrane region" description="Helical" evidence="1">
    <location>
        <begin position="144"/>
        <end position="165"/>
    </location>
</feature>
<feature type="transmembrane region" description="Helical" evidence="1">
    <location>
        <begin position="6"/>
        <end position="26"/>
    </location>
</feature>
<evidence type="ECO:0000313" key="4">
    <source>
        <dbReference type="Proteomes" id="UP000466535"/>
    </source>
</evidence>
<dbReference type="GO" id="GO:0000155">
    <property type="term" value="F:phosphorelay sensor kinase activity"/>
    <property type="evidence" value="ECO:0007669"/>
    <property type="project" value="InterPro"/>
</dbReference>
<feature type="transmembrane region" description="Helical" evidence="1">
    <location>
        <begin position="177"/>
        <end position="198"/>
    </location>
</feature>
<evidence type="ECO:0000259" key="2">
    <source>
        <dbReference type="SMART" id="SM00388"/>
    </source>
</evidence>
<dbReference type="AlphaFoldDB" id="A0A6B0T796"/>
<keyword evidence="1" id="KW-1133">Transmembrane helix</keyword>
<keyword evidence="4" id="KW-1185">Reference proteome</keyword>
<dbReference type="InterPro" id="IPR031621">
    <property type="entry name" value="HisKA_7TM"/>
</dbReference>
<dbReference type="PROSITE" id="PS51257">
    <property type="entry name" value="PROKAR_LIPOPROTEIN"/>
    <property type="match status" value="1"/>
</dbReference>
<organism evidence="3 4">
    <name type="scientific">Halovenus carboxidivorans</name>
    <dbReference type="NCBI Taxonomy" id="2692199"/>
    <lineage>
        <taxon>Archaea</taxon>
        <taxon>Methanobacteriati</taxon>
        <taxon>Methanobacteriota</taxon>
        <taxon>Stenosarchaea group</taxon>
        <taxon>Halobacteria</taxon>
        <taxon>Halobacteriales</taxon>
        <taxon>Haloarculaceae</taxon>
        <taxon>Halovenus</taxon>
    </lineage>
</organism>
<keyword evidence="1" id="KW-0472">Membrane</keyword>
<dbReference type="Proteomes" id="UP000466535">
    <property type="component" value="Unassembled WGS sequence"/>
</dbReference>
<dbReference type="EMBL" id="WUUT01000002">
    <property type="protein sequence ID" value="MXR51463.1"/>
    <property type="molecule type" value="Genomic_DNA"/>
</dbReference>
<feature type="transmembrane region" description="Helical" evidence="1">
    <location>
        <begin position="103"/>
        <end position="124"/>
    </location>
</feature>
<dbReference type="CDD" id="cd00082">
    <property type="entry name" value="HisKA"/>
    <property type="match status" value="1"/>
</dbReference>
<evidence type="ECO:0000313" key="3">
    <source>
        <dbReference type="EMBL" id="MXR51463.1"/>
    </source>
</evidence>
<feature type="transmembrane region" description="Helical" evidence="1">
    <location>
        <begin position="38"/>
        <end position="60"/>
    </location>
</feature>
<keyword evidence="3" id="KW-0418">Kinase</keyword>
<keyword evidence="1" id="KW-0812">Transmembrane</keyword>
<dbReference type="Pfam" id="PF16927">
    <property type="entry name" value="HisKA_7TM"/>
    <property type="match status" value="1"/>
</dbReference>
<dbReference type="SMART" id="SM00388">
    <property type="entry name" value="HisKA"/>
    <property type="match status" value="1"/>
</dbReference>
<feature type="transmembrane region" description="Helical" evidence="1">
    <location>
        <begin position="204"/>
        <end position="222"/>
    </location>
</feature>
<dbReference type="InterPro" id="IPR036097">
    <property type="entry name" value="HisK_dim/P_sf"/>
</dbReference>
<dbReference type="Gene3D" id="1.10.287.130">
    <property type="match status" value="1"/>
</dbReference>
<sequence>MQIKPVAVAYVGAFGITGLACLLAITRARDVDARDVRHGLVGLLGTTSVWALLKVVYFVVPDPFRGPAYTVGLVFGFATVWAWLYFCSAYTGRSYHRDRTLRLLGAGVFAGVVAVKLTNPYHGLYFETTVRTTPFNYLAIEHGIFHWTVTGLSYILAGIGIFMLFELYHNSGYNTRPLGLLTLLLALPVSLDIAAFLSERFIEVIYAPLGVAAFVLGTLFVYERRFLAVQSAGDDDDAVIFLDENGHIRDYTPAARDFFPELVDATGEPLESVLPRVAEMIDREEQTLEYEIDGETRYLLTSTSSVTLGDSQGEVLLFSDITTAEQRRRELKRHNEQLEGFASALAHELRNMLQIIEWRLGIAKDRTGDGTVEHESVEKALEANQRLTARVDDFTTLAKYGQTVERLESVEFETAVQDAWWNAETGEMDLVIERGGTIDCDPGRLRELLVNVFVFNRLNGAETVTVELLDTGFAVAGDGEAPGEDVDGYLAFGESVPTAEAGMKLPNAKTFARVHGWEIDIDTEYQRGVRVLVSDARTDVTDQALEVRTD</sequence>
<name>A0A6B0T796_9EURY</name>
<comment type="caution">
    <text evidence="3">The sequence shown here is derived from an EMBL/GenBank/DDBJ whole genome shotgun (WGS) entry which is preliminary data.</text>
</comment>